<name>R7UJ73_CAPTE</name>
<dbReference type="AlphaFoldDB" id="R7UJ73"/>
<evidence type="ECO:0000313" key="3">
    <source>
        <dbReference type="EMBL" id="ELU03332.1"/>
    </source>
</evidence>
<organism evidence="3">
    <name type="scientific">Capitella teleta</name>
    <name type="common">Polychaete worm</name>
    <dbReference type="NCBI Taxonomy" id="283909"/>
    <lineage>
        <taxon>Eukaryota</taxon>
        <taxon>Metazoa</taxon>
        <taxon>Spiralia</taxon>
        <taxon>Lophotrochozoa</taxon>
        <taxon>Annelida</taxon>
        <taxon>Polychaeta</taxon>
        <taxon>Sedentaria</taxon>
        <taxon>Scolecida</taxon>
        <taxon>Capitellidae</taxon>
        <taxon>Capitella</taxon>
    </lineage>
</organism>
<dbReference type="Gene3D" id="2.30.42.10">
    <property type="match status" value="1"/>
</dbReference>
<dbReference type="InterPro" id="IPR001478">
    <property type="entry name" value="PDZ"/>
</dbReference>
<evidence type="ECO:0000259" key="2">
    <source>
        <dbReference type="PROSITE" id="PS50106"/>
    </source>
</evidence>
<protein>
    <recommendedName>
        <fullName evidence="2">PDZ domain-containing protein</fullName>
    </recommendedName>
</protein>
<evidence type="ECO:0000313" key="4">
    <source>
        <dbReference type="EnsemblMetazoa" id="CapteP214764"/>
    </source>
</evidence>
<feature type="compositionally biased region" description="Low complexity" evidence="1">
    <location>
        <begin position="204"/>
        <end position="214"/>
    </location>
</feature>
<dbReference type="InterPro" id="IPR036034">
    <property type="entry name" value="PDZ_sf"/>
</dbReference>
<dbReference type="Pfam" id="PF00595">
    <property type="entry name" value="PDZ"/>
    <property type="match status" value="1"/>
</dbReference>
<dbReference type="GO" id="GO:0097060">
    <property type="term" value="C:synaptic membrane"/>
    <property type="evidence" value="ECO:0007669"/>
    <property type="project" value="TreeGrafter"/>
</dbReference>
<feature type="compositionally biased region" description="Low complexity" evidence="1">
    <location>
        <begin position="328"/>
        <end position="342"/>
    </location>
</feature>
<dbReference type="HOGENOM" id="CLU_645988_0_0_1"/>
<gene>
    <name evidence="3" type="ORF">CAPTEDRAFT_214764</name>
</gene>
<dbReference type="InterPro" id="IPR052118">
    <property type="entry name" value="Rho-GAP_regulator"/>
</dbReference>
<keyword evidence="5" id="KW-1185">Reference proteome</keyword>
<reference evidence="5" key="1">
    <citation type="submission" date="2012-12" db="EMBL/GenBank/DDBJ databases">
        <authorList>
            <person name="Hellsten U."/>
            <person name="Grimwood J."/>
            <person name="Chapman J.A."/>
            <person name="Shapiro H."/>
            <person name="Aerts A."/>
            <person name="Otillar R.P."/>
            <person name="Terry A.Y."/>
            <person name="Boore J.L."/>
            <person name="Simakov O."/>
            <person name="Marletaz F."/>
            <person name="Cho S.-J."/>
            <person name="Edsinger-Gonzales E."/>
            <person name="Havlak P."/>
            <person name="Kuo D.-H."/>
            <person name="Larsson T."/>
            <person name="Lv J."/>
            <person name="Arendt D."/>
            <person name="Savage R."/>
            <person name="Osoegawa K."/>
            <person name="de Jong P."/>
            <person name="Lindberg D.R."/>
            <person name="Seaver E.C."/>
            <person name="Weisblat D.A."/>
            <person name="Putnam N.H."/>
            <person name="Grigoriev I.V."/>
            <person name="Rokhsar D.S."/>
        </authorList>
    </citation>
    <scope>NUCLEOTIDE SEQUENCE</scope>
    <source>
        <strain evidence="5">I ESC-2004</strain>
    </source>
</reference>
<dbReference type="EnsemblMetazoa" id="CapteT214764">
    <property type="protein sequence ID" value="CapteP214764"/>
    <property type="gene ID" value="CapteG214764"/>
</dbReference>
<dbReference type="Proteomes" id="UP000014760">
    <property type="component" value="Unassembled WGS sequence"/>
</dbReference>
<feature type="region of interest" description="Disordered" evidence="1">
    <location>
        <begin position="328"/>
        <end position="347"/>
    </location>
</feature>
<accession>R7UJ73</accession>
<feature type="domain" description="PDZ" evidence="2">
    <location>
        <begin position="17"/>
        <end position="87"/>
    </location>
</feature>
<dbReference type="GO" id="GO:0005096">
    <property type="term" value="F:GTPase activator activity"/>
    <property type="evidence" value="ECO:0007669"/>
    <property type="project" value="TreeGrafter"/>
</dbReference>
<dbReference type="PROSITE" id="PS50106">
    <property type="entry name" value="PDZ"/>
    <property type="match status" value="1"/>
</dbReference>
<sequence>MGIKNMEVVDEDTVMHTVEILKRPGQSLGFYIREGNGIERGEGVFISRIASGSVVENNGLLRVGDEIVSVNSVDVTNMSLDDVVILMSIPKRLVLTIRTHRNCCKNSSCPSLSTLEGEEQSPPVVVLKKGWTGAAGTSADVNEKCPDEFILAGPDAGKAYYAKQSPPGYQQIVEDIKGKKQRVINPAQYKIGGGVDRTGEDSGDSGLSSDTSYSRAGQDPTAQGSHQPHLLQYTTSGAGVQERAVDEVGYMNDPRKLSPRVSGAREHVTFRSPNLPRRQMSCNVDYSSDTDATMRSSYDAGVIKAFQEEIERTHPSYINARQKVHNHGSAGALASGSAGRSLSPERYSSDSEVMTMYRLRDRSSGSKEAYLRHLVDEEERCNSLPRLESGEGSEELQHWLKKFNDLSFELQRPGGVPGSGASGGE</sequence>
<dbReference type="SUPFAM" id="SSF50156">
    <property type="entry name" value="PDZ domain-like"/>
    <property type="match status" value="1"/>
</dbReference>
<dbReference type="STRING" id="283909.R7UJ73"/>
<feature type="region of interest" description="Disordered" evidence="1">
    <location>
        <begin position="187"/>
        <end position="229"/>
    </location>
</feature>
<dbReference type="SMART" id="SM00228">
    <property type="entry name" value="PDZ"/>
    <property type="match status" value="1"/>
</dbReference>
<evidence type="ECO:0000313" key="5">
    <source>
        <dbReference type="Proteomes" id="UP000014760"/>
    </source>
</evidence>
<dbReference type="GO" id="GO:0016477">
    <property type="term" value="P:cell migration"/>
    <property type="evidence" value="ECO:0007669"/>
    <property type="project" value="TreeGrafter"/>
</dbReference>
<dbReference type="EMBL" id="KB303281">
    <property type="protein sequence ID" value="ELU03332.1"/>
    <property type="molecule type" value="Genomic_DNA"/>
</dbReference>
<dbReference type="GO" id="GO:0030030">
    <property type="term" value="P:cell projection organization"/>
    <property type="evidence" value="ECO:0007669"/>
    <property type="project" value="TreeGrafter"/>
</dbReference>
<feature type="compositionally biased region" description="Polar residues" evidence="1">
    <location>
        <begin position="220"/>
        <end position="229"/>
    </location>
</feature>
<reference evidence="3 5" key="2">
    <citation type="journal article" date="2013" name="Nature">
        <title>Insights into bilaterian evolution from three spiralian genomes.</title>
        <authorList>
            <person name="Simakov O."/>
            <person name="Marletaz F."/>
            <person name="Cho S.J."/>
            <person name="Edsinger-Gonzales E."/>
            <person name="Havlak P."/>
            <person name="Hellsten U."/>
            <person name="Kuo D.H."/>
            <person name="Larsson T."/>
            <person name="Lv J."/>
            <person name="Arendt D."/>
            <person name="Savage R."/>
            <person name="Osoegawa K."/>
            <person name="de Jong P."/>
            <person name="Grimwood J."/>
            <person name="Chapman J.A."/>
            <person name="Shapiro H."/>
            <person name="Aerts A."/>
            <person name="Otillar R.P."/>
            <person name="Terry A.Y."/>
            <person name="Boore J.L."/>
            <person name="Grigoriev I.V."/>
            <person name="Lindberg D.R."/>
            <person name="Seaver E.C."/>
            <person name="Weisblat D.A."/>
            <person name="Putnam N.H."/>
            <person name="Rokhsar D.S."/>
        </authorList>
    </citation>
    <scope>NUCLEOTIDE SEQUENCE</scope>
    <source>
        <strain evidence="3 5">I ESC-2004</strain>
    </source>
</reference>
<dbReference type="EMBL" id="AMQN01008506">
    <property type="status" value="NOT_ANNOTATED_CDS"/>
    <property type="molecule type" value="Genomic_DNA"/>
</dbReference>
<reference evidence="4" key="3">
    <citation type="submission" date="2015-06" db="UniProtKB">
        <authorList>
            <consortium name="EnsemblMetazoa"/>
        </authorList>
    </citation>
    <scope>IDENTIFICATION</scope>
</reference>
<dbReference type="CDD" id="cd06718">
    <property type="entry name" value="PDZ_Par6-like"/>
    <property type="match status" value="1"/>
</dbReference>
<evidence type="ECO:0000256" key="1">
    <source>
        <dbReference type="SAM" id="MobiDB-lite"/>
    </source>
</evidence>
<dbReference type="PANTHER" id="PTHR46150">
    <property type="entry name" value="RHO GTPASE-ACTIVATING PROTEIN 100F"/>
    <property type="match status" value="1"/>
</dbReference>
<dbReference type="GO" id="GO:0046578">
    <property type="term" value="P:regulation of Ras protein signal transduction"/>
    <property type="evidence" value="ECO:0007669"/>
    <property type="project" value="TreeGrafter"/>
</dbReference>
<proteinExistence type="predicted"/>
<dbReference type="OrthoDB" id="120383at2759"/>
<dbReference type="PANTHER" id="PTHR46150:SF3">
    <property type="entry name" value="RHO GTPASE-ACTIVATING PROTEIN 100F"/>
    <property type="match status" value="1"/>
</dbReference>